<dbReference type="SUPFAM" id="SSF56655">
    <property type="entry name" value="Carbohydrate phosphatase"/>
    <property type="match status" value="1"/>
</dbReference>
<dbReference type="EMBL" id="JAGRQC010000006">
    <property type="protein sequence ID" value="MBR0553944.1"/>
    <property type="molecule type" value="Genomic_DNA"/>
</dbReference>
<keyword evidence="8" id="KW-1185">Reference proteome</keyword>
<dbReference type="AlphaFoldDB" id="A0A8T4IJ86"/>
<feature type="binding site" evidence="6">
    <location>
        <position position="189"/>
    </location>
    <ligand>
        <name>Mg(2+)</name>
        <dbReference type="ChEBI" id="CHEBI:18420"/>
        <label>1</label>
        <note>catalytic</note>
    </ligand>
</feature>
<evidence type="ECO:0000256" key="3">
    <source>
        <dbReference type="ARBA" id="ARBA00022842"/>
    </source>
</evidence>
<evidence type="ECO:0000256" key="1">
    <source>
        <dbReference type="ARBA" id="ARBA00001625"/>
    </source>
</evidence>
<dbReference type="PANTHER" id="PTHR43028:SF5">
    <property type="entry name" value="3'(2'),5'-BISPHOSPHATE NUCLEOTIDASE 1"/>
    <property type="match status" value="1"/>
</dbReference>
<sequence length="243" mass="25802">MTDVELANAIAREAGELLCSIRSEGKQQGKELGRRGDQEANTLILDRLKEARPDDFVLSEEAKDDLSRCAAKRVWIVDPLDGTREYSEGREDWAVHIGLAIDGVPVIGAVALPALDLVLDTSLSAPLSDGAGSPRIVVSRTRPPREAEAVAEALRGTMVPMGSAGAKAMAVVRGEADIYIHSGGQYEWDSCAPVAVAKAAGLHASRIDGAPLIYNCEDVSLPDLLICRPEHAEAVLAVTRSAD</sequence>
<evidence type="ECO:0000256" key="6">
    <source>
        <dbReference type="PIRSR" id="PIRSR600760-2"/>
    </source>
</evidence>
<dbReference type="PANTHER" id="PTHR43028">
    <property type="entry name" value="3'(2'),5'-BISPHOSPHATE NUCLEOTIDASE 1"/>
    <property type="match status" value="1"/>
</dbReference>
<feature type="binding site" evidence="6">
    <location>
        <position position="78"/>
    </location>
    <ligand>
        <name>Mg(2+)</name>
        <dbReference type="ChEBI" id="CHEBI:18420"/>
        <label>1</label>
        <note>catalytic</note>
    </ligand>
</feature>
<evidence type="ECO:0000313" key="8">
    <source>
        <dbReference type="Proteomes" id="UP000676996"/>
    </source>
</evidence>
<dbReference type="GO" id="GO:0046872">
    <property type="term" value="F:metal ion binding"/>
    <property type="evidence" value="ECO:0007669"/>
    <property type="project" value="UniProtKB-KW"/>
</dbReference>
<dbReference type="PRINTS" id="PR00377">
    <property type="entry name" value="IMPHPHTASES"/>
</dbReference>
<gene>
    <name evidence="7" type="ORF">J7S20_15675</name>
</gene>
<dbReference type="InterPro" id="IPR020583">
    <property type="entry name" value="Inositol_monoP_metal-BS"/>
</dbReference>
<keyword evidence="3 6" id="KW-0460">Magnesium</keyword>
<feature type="binding site" evidence="6">
    <location>
        <position position="81"/>
    </location>
    <ligand>
        <name>Mg(2+)</name>
        <dbReference type="ChEBI" id="CHEBI:18420"/>
        <label>1</label>
        <note>catalytic</note>
    </ligand>
</feature>
<comment type="caution">
    <text evidence="7">The sequence shown here is derived from an EMBL/GenBank/DDBJ whole genome shotgun (WGS) entry which is preliminary data.</text>
</comment>
<dbReference type="Gene3D" id="3.30.540.10">
    <property type="entry name" value="Fructose-1,6-Bisphosphatase, subunit A, domain 1"/>
    <property type="match status" value="1"/>
</dbReference>
<evidence type="ECO:0000313" key="7">
    <source>
        <dbReference type="EMBL" id="MBR0553944.1"/>
    </source>
</evidence>
<dbReference type="InterPro" id="IPR050725">
    <property type="entry name" value="CysQ/Inositol_MonoPase"/>
</dbReference>
<dbReference type="GO" id="GO:0000103">
    <property type="term" value="P:sulfate assimilation"/>
    <property type="evidence" value="ECO:0007669"/>
    <property type="project" value="TreeGrafter"/>
</dbReference>
<name>A0A8T4IJ86_9SPHN</name>
<feature type="binding site" evidence="6">
    <location>
        <position position="60"/>
    </location>
    <ligand>
        <name>Mg(2+)</name>
        <dbReference type="ChEBI" id="CHEBI:18420"/>
        <label>1</label>
        <note>catalytic</note>
    </ligand>
</feature>
<dbReference type="GO" id="GO:0050427">
    <property type="term" value="P:3'-phosphoadenosine 5'-phosphosulfate metabolic process"/>
    <property type="evidence" value="ECO:0007669"/>
    <property type="project" value="TreeGrafter"/>
</dbReference>
<reference evidence="7" key="1">
    <citation type="submission" date="2021-04" db="EMBL/GenBank/DDBJ databases">
        <title>Ouciella asimina sp. nov., isolated from the surface seawater in the hydrothermal field of Okinawa Trough.</title>
        <authorList>
            <person name="Shuang W."/>
        </authorList>
    </citation>
    <scope>NUCLEOTIDE SEQUENCE</scope>
    <source>
        <strain evidence="7">LXI357</strain>
    </source>
</reference>
<feature type="binding site" evidence="6">
    <location>
        <position position="80"/>
    </location>
    <ligand>
        <name>Mg(2+)</name>
        <dbReference type="ChEBI" id="CHEBI:18420"/>
        <label>1</label>
        <note>catalytic</note>
    </ligand>
</feature>
<protein>
    <recommendedName>
        <fullName evidence="4">3'(2'),5-bisphosphonucleoside 3'(2')-phosphohydrolase</fullName>
    </recommendedName>
    <alternativeName>
        <fullName evidence="5">DPNPase</fullName>
    </alternativeName>
</protein>
<evidence type="ECO:0000256" key="5">
    <source>
        <dbReference type="ARBA" id="ARBA00042530"/>
    </source>
</evidence>
<dbReference type="PROSITE" id="PS00629">
    <property type="entry name" value="IMP_1"/>
    <property type="match status" value="1"/>
</dbReference>
<accession>A0A8T4IJ86</accession>
<proteinExistence type="predicted"/>
<dbReference type="GO" id="GO:0008441">
    <property type="term" value="F:3'(2'),5'-bisphosphate nucleotidase activity"/>
    <property type="evidence" value="ECO:0007669"/>
    <property type="project" value="UniProtKB-EC"/>
</dbReference>
<dbReference type="CDD" id="cd01638">
    <property type="entry name" value="CysQ"/>
    <property type="match status" value="1"/>
</dbReference>
<comment type="catalytic activity">
    <reaction evidence="1">
        <text>adenosine 3',5'-bisphosphate + H2O = AMP + phosphate</text>
        <dbReference type="Rhea" id="RHEA:10040"/>
        <dbReference type="ChEBI" id="CHEBI:15377"/>
        <dbReference type="ChEBI" id="CHEBI:43474"/>
        <dbReference type="ChEBI" id="CHEBI:58343"/>
        <dbReference type="ChEBI" id="CHEBI:456215"/>
        <dbReference type="EC" id="3.1.3.7"/>
    </reaction>
</comment>
<dbReference type="Gene3D" id="3.40.190.80">
    <property type="match status" value="1"/>
</dbReference>
<dbReference type="RefSeq" id="WP_284055195.1">
    <property type="nucleotide sequence ID" value="NZ_JAGRQC010000006.1"/>
</dbReference>
<dbReference type="InterPro" id="IPR000760">
    <property type="entry name" value="Inositol_monophosphatase-like"/>
</dbReference>
<organism evidence="7 8">
    <name type="scientific">Stakelama marina</name>
    <dbReference type="NCBI Taxonomy" id="2826939"/>
    <lineage>
        <taxon>Bacteria</taxon>
        <taxon>Pseudomonadati</taxon>
        <taxon>Pseudomonadota</taxon>
        <taxon>Alphaproteobacteria</taxon>
        <taxon>Sphingomonadales</taxon>
        <taxon>Sphingomonadaceae</taxon>
        <taxon>Stakelama</taxon>
    </lineage>
</organism>
<dbReference type="Pfam" id="PF00459">
    <property type="entry name" value="Inositol_P"/>
    <property type="match status" value="1"/>
</dbReference>
<evidence type="ECO:0000256" key="4">
    <source>
        <dbReference type="ARBA" id="ARBA00041694"/>
    </source>
</evidence>
<evidence type="ECO:0000256" key="2">
    <source>
        <dbReference type="ARBA" id="ARBA00022723"/>
    </source>
</evidence>
<comment type="cofactor">
    <cofactor evidence="6">
        <name>Mg(2+)</name>
        <dbReference type="ChEBI" id="CHEBI:18420"/>
    </cofactor>
</comment>
<keyword evidence="2 6" id="KW-0479">Metal-binding</keyword>
<dbReference type="Proteomes" id="UP000676996">
    <property type="component" value="Unassembled WGS sequence"/>
</dbReference>